<dbReference type="PANTHER" id="PTHR48111">
    <property type="entry name" value="REGULATOR OF RPOS"/>
    <property type="match status" value="1"/>
</dbReference>
<dbReference type="Proteomes" id="UP000065807">
    <property type="component" value="Chromosome"/>
</dbReference>
<evidence type="ECO:0000256" key="6">
    <source>
        <dbReference type="PROSITE-ProRule" id="PRU00169"/>
    </source>
</evidence>
<dbReference type="GO" id="GO:0000156">
    <property type="term" value="F:phosphorelay response regulator activity"/>
    <property type="evidence" value="ECO:0007669"/>
    <property type="project" value="TreeGrafter"/>
</dbReference>
<keyword evidence="5" id="KW-0804">Transcription</keyword>
<dbReference type="PROSITE" id="PS51755">
    <property type="entry name" value="OMPR_PHOB"/>
    <property type="match status" value="1"/>
</dbReference>
<dbReference type="OrthoDB" id="9790442at2"/>
<keyword evidence="11" id="KW-1185">Reference proteome</keyword>
<name>A0A0K2SPL7_LIMPI</name>
<organism evidence="10 11">
    <name type="scientific">Limnochorda pilosa</name>
    <dbReference type="NCBI Taxonomy" id="1555112"/>
    <lineage>
        <taxon>Bacteria</taxon>
        <taxon>Bacillati</taxon>
        <taxon>Bacillota</taxon>
        <taxon>Limnochordia</taxon>
        <taxon>Limnochordales</taxon>
        <taxon>Limnochordaceae</taxon>
        <taxon>Limnochorda</taxon>
    </lineage>
</organism>
<dbReference type="CDD" id="cd17574">
    <property type="entry name" value="REC_OmpR"/>
    <property type="match status" value="1"/>
</dbReference>
<gene>
    <name evidence="10" type="ORF">LIP_2935</name>
</gene>
<dbReference type="InterPro" id="IPR016032">
    <property type="entry name" value="Sig_transdc_resp-reg_C-effctor"/>
</dbReference>
<dbReference type="SMART" id="SM00862">
    <property type="entry name" value="Trans_reg_C"/>
    <property type="match status" value="1"/>
</dbReference>
<reference evidence="11" key="2">
    <citation type="journal article" date="2016" name="Int. J. Syst. Evol. Microbiol.">
        <title>Complete genome sequence and cell structure of Limnochorda pilosa, a Gram-negative spore-former within the phylum Firmicutes.</title>
        <authorList>
            <person name="Watanabe M."/>
            <person name="Kojima H."/>
            <person name="Fukui M."/>
        </authorList>
    </citation>
    <scope>NUCLEOTIDE SEQUENCE [LARGE SCALE GENOMIC DNA]</scope>
    <source>
        <strain evidence="11">HC45</strain>
    </source>
</reference>
<dbReference type="SMART" id="SM00448">
    <property type="entry name" value="REC"/>
    <property type="match status" value="1"/>
</dbReference>
<dbReference type="CDD" id="cd00383">
    <property type="entry name" value="trans_reg_C"/>
    <property type="match status" value="1"/>
</dbReference>
<dbReference type="PROSITE" id="PS50110">
    <property type="entry name" value="RESPONSE_REGULATORY"/>
    <property type="match status" value="1"/>
</dbReference>
<dbReference type="SUPFAM" id="SSF46894">
    <property type="entry name" value="C-terminal effector domain of the bipartite response regulators"/>
    <property type="match status" value="1"/>
</dbReference>
<dbReference type="GO" id="GO:0032993">
    <property type="term" value="C:protein-DNA complex"/>
    <property type="evidence" value="ECO:0007669"/>
    <property type="project" value="TreeGrafter"/>
</dbReference>
<evidence type="ECO:0000259" key="8">
    <source>
        <dbReference type="PROSITE" id="PS50110"/>
    </source>
</evidence>
<evidence type="ECO:0000256" key="5">
    <source>
        <dbReference type="ARBA" id="ARBA00023163"/>
    </source>
</evidence>
<dbReference type="Pfam" id="PF00072">
    <property type="entry name" value="Response_reg"/>
    <property type="match status" value="1"/>
</dbReference>
<dbReference type="EMBL" id="AP014924">
    <property type="protein sequence ID" value="BAS28764.1"/>
    <property type="molecule type" value="Genomic_DNA"/>
</dbReference>
<dbReference type="InterPro" id="IPR039420">
    <property type="entry name" value="WalR-like"/>
</dbReference>
<dbReference type="GO" id="GO:0006355">
    <property type="term" value="P:regulation of DNA-templated transcription"/>
    <property type="evidence" value="ECO:0007669"/>
    <property type="project" value="InterPro"/>
</dbReference>
<evidence type="ECO:0000256" key="4">
    <source>
        <dbReference type="ARBA" id="ARBA00023125"/>
    </source>
</evidence>
<evidence type="ECO:0000313" key="10">
    <source>
        <dbReference type="EMBL" id="BAS28764.1"/>
    </source>
</evidence>
<keyword evidence="3" id="KW-0805">Transcription regulation</keyword>
<protein>
    <submittedName>
        <fullName evidence="10">Transcriptional regulator</fullName>
    </submittedName>
</protein>
<dbReference type="PANTHER" id="PTHR48111:SF1">
    <property type="entry name" value="TWO-COMPONENT RESPONSE REGULATOR ORR33"/>
    <property type="match status" value="1"/>
</dbReference>
<keyword evidence="2" id="KW-0902">Two-component regulatory system</keyword>
<dbReference type="KEGG" id="lpil:LIP_2935"/>
<dbReference type="Pfam" id="PF00486">
    <property type="entry name" value="Trans_reg_C"/>
    <property type="match status" value="1"/>
</dbReference>
<keyword evidence="1 6" id="KW-0597">Phosphoprotein</keyword>
<dbReference type="InterPro" id="IPR001789">
    <property type="entry name" value="Sig_transdc_resp-reg_receiver"/>
</dbReference>
<dbReference type="AlphaFoldDB" id="A0A0K2SPL7"/>
<evidence type="ECO:0000313" key="11">
    <source>
        <dbReference type="Proteomes" id="UP000065807"/>
    </source>
</evidence>
<evidence type="ECO:0000256" key="3">
    <source>
        <dbReference type="ARBA" id="ARBA00023015"/>
    </source>
</evidence>
<keyword evidence="4 7" id="KW-0238">DNA-binding</keyword>
<dbReference type="SUPFAM" id="SSF52172">
    <property type="entry name" value="CheY-like"/>
    <property type="match status" value="1"/>
</dbReference>
<dbReference type="Gene3D" id="1.10.10.10">
    <property type="entry name" value="Winged helix-like DNA-binding domain superfamily/Winged helix DNA-binding domain"/>
    <property type="match status" value="1"/>
</dbReference>
<dbReference type="InterPro" id="IPR011006">
    <property type="entry name" value="CheY-like_superfamily"/>
</dbReference>
<accession>A0A0K2SPL7</accession>
<evidence type="ECO:0000256" key="2">
    <source>
        <dbReference type="ARBA" id="ARBA00023012"/>
    </source>
</evidence>
<feature type="DNA-binding region" description="OmpR/PhoB-type" evidence="7">
    <location>
        <begin position="125"/>
        <end position="224"/>
    </location>
</feature>
<evidence type="ECO:0000256" key="7">
    <source>
        <dbReference type="PROSITE-ProRule" id="PRU01091"/>
    </source>
</evidence>
<dbReference type="RefSeq" id="WP_068139589.1">
    <property type="nucleotide sequence ID" value="NZ_AP014924.1"/>
</dbReference>
<feature type="domain" description="OmpR/PhoB-type" evidence="9">
    <location>
        <begin position="125"/>
        <end position="224"/>
    </location>
</feature>
<evidence type="ECO:0000259" key="9">
    <source>
        <dbReference type="PROSITE" id="PS51755"/>
    </source>
</evidence>
<feature type="domain" description="Response regulatory" evidence="8">
    <location>
        <begin position="4"/>
        <end position="117"/>
    </location>
</feature>
<feature type="modified residue" description="4-aspartylphosphate" evidence="6">
    <location>
        <position position="53"/>
    </location>
</feature>
<dbReference type="STRING" id="1555112.LIP_2935"/>
<evidence type="ECO:0000256" key="1">
    <source>
        <dbReference type="ARBA" id="ARBA00022553"/>
    </source>
</evidence>
<dbReference type="InterPro" id="IPR036388">
    <property type="entry name" value="WH-like_DNA-bd_sf"/>
</dbReference>
<dbReference type="Gene3D" id="3.40.50.2300">
    <property type="match status" value="1"/>
</dbReference>
<dbReference type="InterPro" id="IPR001867">
    <property type="entry name" value="OmpR/PhoB-type_DNA-bd"/>
</dbReference>
<dbReference type="Gene3D" id="6.10.250.690">
    <property type="match status" value="1"/>
</dbReference>
<reference evidence="11" key="1">
    <citation type="submission" date="2015-07" db="EMBL/GenBank/DDBJ databases">
        <title>Complete genome sequence and phylogenetic analysis of Limnochorda pilosa.</title>
        <authorList>
            <person name="Watanabe M."/>
            <person name="Kojima H."/>
            <person name="Fukui M."/>
        </authorList>
    </citation>
    <scope>NUCLEOTIDE SEQUENCE [LARGE SCALE GENOMIC DNA]</scope>
    <source>
        <strain evidence="11">HC45</strain>
    </source>
</reference>
<dbReference type="GO" id="GO:0000976">
    <property type="term" value="F:transcription cis-regulatory region binding"/>
    <property type="evidence" value="ECO:0007669"/>
    <property type="project" value="TreeGrafter"/>
</dbReference>
<proteinExistence type="predicted"/>
<dbReference type="GO" id="GO:0005829">
    <property type="term" value="C:cytosol"/>
    <property type="evidence" value="ECO:0007669"/>
    <property type="project" value="TreeGrafter"/>
</dbReference>
<sequence>MEARLLIVEDDAASRSLLQRYLTAKGHTVEVAPDGRQALERYVAFEPDLVLLDCMLPERDGWEVLQELRRLGQTPVIMVTVRDSTSDKVKGLSLGADDYVTKPFDLQEIAARIEAVLRRTGASGEHVYRCGDIVVDDERKLVEVAGRKVELSPKEYELLTLLISRPGRVFSSEEILNRIWPGKPYTSGEDAKKYIHFLRNKLEEDPEHPTRILTIRGFGYKLAEAAAQEEAPA</sequence>